<dbReference type="InterPro" id="IPR013210">
    <property type="entry name" value="LRR_N_plant-typ"/>
</dbReference>
<evidence type="ECO:0000259" key="12">
    <source>
        <dbReference type="Pfam" id="PF08263"/>
    </source>
</evidence>
<evidence type="ECO:0000256" key="8">
    <source>
        <dbReference type="ARBA" id="ARBA00023136"/>
    </source>
</evidence>
<dbReference type="Pfam" id="PF08263">
    <property type="entry name" value="LRRNT_2"/>
    <property type="match status" value="1"/>
</dbReference>
<reference evidence="13 14" key="1">
    <citation type="journal article" date="2018" name="Mol. Plant">
        <title>The genome of Artemisia annua provides insight into the evolution of Asteraceae family and artemisinin biosynthesis.</title>
        <authorList>
            <person name="Shen Q."/>
            <person name="Zhang L."/>
            <person name="Liao Z."/>
            <person name="Wang S."/>
            <person name="Yan T."/>
            <person name="Shi P."/>
            <person name="Liu M."/>
            <person name="Fu X."/>
            <person name="Pan Q."/>
            <person name="Wang Y."/>
            <person name="Lv Z."/>
            <person name="Lu X."/>
            <person name="Zhang F."/>
            <person name="Jiang W."/>
            <person name="Ma Y."/>
            <person name="Chen M."/>
            <person name="Hao X."/>
            <person name="Li L."/>
            <person name="Tang Y."/>
            <person name="Lv G."/>
            <person name="Zhou Y."/>
            <person name="Sun X."/>
            <person name="Brodelius P.E."/>
            <person name="Rose J.K.C."/>
            <person name="Tang K."/>
        </authorList>
    </citation>
    <scope>NUCLEOTIDE SEQUENCE [LARGE SCALE GENOMIC DNA]</scope>
    <source>
        <strain evidence="14">cv. Huhao1</strain>
        <tissue evidence="13">Leaf</tissue>
    </source>
</reference>
<evidence type="ECO:0000256" key="9">
    <source>
        <dbReference type="ARBA" id="ARBA00023170"/>
    </source>
</evidence>
<dbReference type="Proteomes" id="UP000245207">
    <property type="component" value="Unassembled WGS sequence"/>
</dbReference>
<sequence>MNLIILLTLLLTLVSGEDDVQCLRGVKSSLNDPRQSLATWNFSNSSIGFICNFNGVTCWNDQQNRIITLNLGDFGLEGGVPKDLKQCESLQNLDLSGNKLTGSIPNDLCVWLPYLVSLDLSDNELTGVIPDGLGNCTFLNTVVLSGNKLSGGIPNSLTNLRRLTRFSVANNELNGSIPSGLGGFGKESFEGNSGLCGKPLRKCSTRTRRLIAL</sequence>
<evidence type="ECO:0000256" key="1">
    <source>
        <dbReference type="ARBA" id="ARBA00004251"/>
    </source>
</evidence>
<keyword evidence="13" id="KW-0418">Kinase</keyword>
<dbReference type="OrthoDB" id="2151624at2759"/>
<dbReference type="Pfam" id="PF13855">
    <property type="entry name" value="LRR_8"/>
    <property type="match status" value="1"/>
</dbReference>
<keyword evidence="3" id="KW-1003">Cell membrane</keyword>
<evidence type="ECO:0000313" key="13">
    <source>
        <dbReference type="EMBL" id="PWA35876.1"/>
    </source>
</evidence>
<dbReference type="InterPro" id="IPR001611">
    <property type="entry name" value="Leu-rich_rpt"/>
</dbReference>
<keyword evidence="9" id="KW-0675">Receptor</keyword>
<dbReference type="PANTHER" id="PTHR27004">
    <property type="entry name" value="RECEPTOR-LIKE PROTEIN 12 ISOFORM X1"/>
    <property type="match status" value="1"/>
</dbReference>
<dbReference type="EMBL" id="PKPP01019176">
    <property type="protein sequence ID" value="PWA35876.1"/>
    <property type="molecule type" value="Genomic_DNA"/>
</dbReference>
<evidence type="ECO:0000256" key="4">
    <source>
        <dbReference type="ARBA" id="ARBA00022614"/>
    </source>
</evidence>
<feature type="signal peptide" evidence="11">
    <location>
        <begin position="1"/>
        <end position="16"/>
    </location>
</feature>
<keyword evidence="6" id="KW-0677">Repeat</keyword>
<keyword evidence="5" id="KW-0812">Transmembrane</keyword>
<dbReference type="SUPFAM" id="SSF52058">
    <property type="entry name" value="L domain-like"/>
    <property type="match status" value="1"/>
</dbReference>
<comment type="caution">
    <text evidence="13">The sequence shown here is derived from an EMBL/GenBank/DDBJ whole genome shotgun (WGS) entry which is preliminary data.</text>
</comment>
<dbReference type="FunFam" id="3.80.10.10:FF:000415">
    <property type="entry name" value="Inactive LRR receptor-like serine/threonine-protein kinase BIR2"/>
    <property type="match status" value="1"/>
</dbReference>
<protein>
    <submittedName>
        <fullName evidence="13">Protein kinase-like domain-containing protein</fullName>
    </submittedName>
</protein>
<dbReference type="AlphaFoldDB" id="A0A2U1KGG8"/>
<keyword evidence="4" id="KW-0433">Leucine-rich repeat</keyword>
<keyword evidence="13" id="KW-0808">Transferase</keyword>
<evidence type="ECO:0000313" key="14">
    <source>
        <dbReference type="Proteomes" id="UP000245207"/>
    </source>
</evidence>
<feature type="chain" id="PRO_5015562896" evidence="11">
    <location>
        <begin position="17"/>
        <end position="213"/>
    </location>
</feature>
<keyword evidence="11" id="KW-0732">Signal</keyword>
<dbReference type="InterPro" id="IPR032675">
    <property type="entry name" value="LRR_dom_sf"/>
</dbReference>
<feature type="domain" description="Leucine-rich repeat-containing N-terminal plant-type" evidence="12">
    <location>
        <begin position="18"/>
        <end position="59"/>
    </location>
</feature>
<name>A0A2U1KGG8_ARTAN</name>
<evidence type="ECO:0000256" key="7">
    <source>
        <dbReference type="ARBA" id="ARBA00022989"/>
    </source>
</evidence>
<comment type="subcellular location">
    <subcellularLocation>
        <location evidence="1">Cell membrane</location>
        <topology evidence="1">Single-pass type I membrane protein</topology>
    </subcellularLocation>
</comment>
<organism evidence="13 14">
    <name type="scientific">Artemisia annua</name>
    <name type="common">Sweet wormwood</name>
    <dbReference type="NCBI Taxonomy" id="35608"/>
    <lineage>
        <taxon>Eukaryota</taxon>
        <taxon>Viridiplantae</taxon>
        <taxon>Streptophyta</taxon>
        <taxon>Embryophyta</taxon>
        <taxon>Tracheophyta</taxon>
        <taxon>Spermatophyta</taxon>
        <taxon>Magnoliopsida</taxon>
        <taxon>eudicotyledons</taxon>
        <taxon>Gunneridae</taxon>
        <taxon>Pentapetalae</taxon>
        <taxon>asterids</taxon>
        <taxon>campanulids</taxon>
        <taxon>Asterales</taxon>
        <taxon>Asteraceae</taxon>
        <taxon>Asteroideae</taxon>
        <taxon>Anthemideae</taxon>
        <taxon>Artemisiinae</taxon>
        <taxon>Artemisia</taxon>
    </lineage>
</organism>
<keyword evidence="14" id="KW-1185">Reference proteome</keyword>
<evidence type="ECO:0000256" key="5">
    <source>
        <dbReference type="ARBA" id="ARBA00022692"/>
    </source>
</evidence>
<keyword evidence="7" id="KW-1133">Transmembrane helix</keyword>
<evidence type="ECO:0000256" key="11">
    <source>
        <dbReference type="SAM" id="SignalP"/>
    </source>
</evidence>
<proteinExistence type="inferred from homology"/>
<accession>A0A2U1KGG8</accession>
<dbReference type="GO" id="GO:0016301">
    <property type="term" value="F:kinase activity"/>
    <property type="evidence" value="ECO:0007669"/>
    <property type="project" value="UniProtKB-KW"/>
</dbReference>
<dbReference type="STRING" id="35608.A0A2U1KGG8"/>
<evidence type="ECO:0000256" key="10">
    <source>
        <dbReference type="ARBA" id="ARBA00023180"/>
    </source>
</evidence>
<keyword evidence="10" id="KW-0325">Glycoprotein</keyword>
<evidence type="ECO:0000256" key="2">
    <source>
        <dbReference type="ARBA" id="ARBA00009592"/>
    </source>
</evidence>
<dbReference type="Gene3D" id="3.80.10.10">
    <property type="entry name" value="Ribonuclease Inhibitor"/>
    <property type="match status" value="1"/>
</dbReference>
<evidence type="ECO:0000256" key="3">
    <source>
        <dbReference type="ARBA" id="ARBA00022475"/>
    </source>
</evidence>
<evidence type="ECO:0000256" key="6">
    <source>
        <dbReference type="ARBA" id="ARBA00022737"/>
    </source>
</evidence>
<dbReference type="GO" id="GO:0005886">
    <property type="term" value="C:plasma membrane"/>
    <property type="evidence" value="ECO:0007669"/>
    <property type="project" value="UniProtKB-SubCell"/>
</dbReference>
<dbReference type="PANTHER" id="PTHR27004:SF468">
    <property type="entry name" value="OS01G0891601 PROTEIN"/>
    <property type="match status" value="1"/>
</dbReference>
<dbReference type="Pfam" id="PF00560">
    <property type="entry name" value="LRR_1"/>
    <property type="match status" value="1"/>
</dbReference>
<gene>
    <name evidence="13" type="ORF">CTI12_AA605400</name>
</gene>
<comment type="similarity">
    <text evidence="2">Belongs to the RLP family.</text>
</comment>
<keyword evidence="8" id="KW-0472">Membrane</keyword>
<dbReference type="PROSITE" id="PS51450">
    <property type="entry name" value="LRR"/>
    <property type="match status" value="1"/>
</dbReference>
<dbReference type="PRINTS" id="PR00019">
    <property type="entry name" value="LEURICHRPT"/>
</dbReference>